<comment type="caution">
    <text evidence="2">The sequence shown here is derived from an EMBL/GenBank/DDBJ whole genome shotgun (WGS) entry which is preliminary data.</text>
</comment>
<feature type="compositionally biased region" description="Low complexity" evidence="1">
    <location>
        <begin position="381"/>
        <end position="399"/>
    </location>
</feature>
<feature type="compositionally biased region" description="Pro residues" evidence="1">
    <location>
        <begin position="20"/>
        <end position="36"/>
    </location>
</feature>
<dbReference type="RefSeq" id="XP_018005747.1">
    <property type="nucleotide sequence ID" value="XM_018146537.1"/>
</dbReference>
<proteinExistence type="predicted"/>
<feature type="compositionally biased region" description="Low complexity" evidence="1">
    <location>
        <begin position="152"/>
        <end position="164"/>
    </location>
</feature>
<feature type="compositionally biased region" description="Low complexity" evidence="1">
    <location>
        <begin position="66"/>
        <end position="96"/>
    </location>
</feature>
<feature type="compositionally biased region" description="Low complexity" evidence="1">
    <location>
        <begin position="119"/>
        <end position="133"/>
    </location>
</feature>
<sequence>MPTIREIQDNIRATGWQPGQPAPPPPPPPPPPPRAPGQPLTVQERFRFLRNFGFPAPRFPAPQPPATNAAVATGATETATASSSSSSSTPQAAVTANTTLPEGSTSNAPQQAVDNLPAQNQPQTSPQPRPTSTFLQSVLFGSNEQAAAPTMSSSSSSSSQSFSQSDEEPPRPEIPIHDYVHGESSERYFQNQRDPFYASQRPQLPQPGHPIAFQDGLNQSRRQIERDIVNEMVLDEEVLNPLDLNTLPSLVEKMQAALRESQEAAQASEPGIPLAPFPPNLLQIPNPHLTTFRVPGFNIPVFLAQHSTIQDRQRALFLFYATPAGQRHFRNLISHNLVSIRSALHCVSHNLKALDAQANSVAGTWGLELLLDPEKGQEINAAHAAAAAAPRTSRRAQAPSPSPHNRIHRGIAVPRFETPDPNASRSSFGFNFPDPPPNTDPVVRAANKAFIHASFARMEQGMSDAFFWKGVLLLETRMSEAMLARLECAGECTGILAQVYSGQLSIEGGFDGIWGTGASNLGGSAASGSGSAAGLSEEAVAAKEKLVAAGKRWEMLGEVVRACWGAAAARLGGAFAAADVAARASVLAATDGSGDAVVKVEDESEEGQGHEEGEDEDGRVDEDAEGRDGDEVSAGVAGEEAATEGWRCLRARHAGELWDVVEDARELGMNMVEDAKWWDGE</sequence>
<feature type="region of interest" description="Disordered" evidence="1">
    <location>
        <begin position="594"/>
        <end position="640"/>
    </location>
</feature>
<feature type="compositionally biased region" description="Polar residues" evidence="1">
    <location>
        <begin position="97"/>
        <end position="113"/>
    </location>
</feature>
<feature type="compositionally biased region" description="Polar residues" evidence="1">
    <location>
        <begin position="134"/>
        <end position="145"/>
    </location>
</feature>
<keyword evidence="3" id="KW-1185">Reference proteome</keyword>
<name>A0A0N1HBA5_9EURO</name>
<dbReference type="Proteomes" id="UP000038010">
    <property type="component" value="Unassembled WGS sequence"/>
</dbReference>
<dbReference type="VEuPathDB" id="FungiDB:AB675_625"/>
<feature type="compositionally biased region" description="Basic and acidic residues" evidence="1">
    <location>
        <begin position="168"/>
        <end position="177"/>
    </location>
</feature>
<dbReference type="EMBL" id="LFJN01000001">
    <property type="protein sequence ID" value="KPI45784.1"/>
    <property type="molecule type" value="Genomic_DNA"/>
</dbReference>
<dbReference type="AlphaFoldDB" id="A0A0N1HBA5"/>
<protein>
    <submittedName>
        <fullName evidence="2">Uncharacterized protein</fullName>
    </submittedName>
</protein>
<feature type="region of interest" description="Disordered" evidence="1">
    <location>
        <begin position="381"/>
        <end position="418"/>
    </location>
</feature>
<evidence type="ECO:0000313" key="2">
    <source>
        <dbReference type="EMBL" id="KPI45784.1"/>
    </source>
</evidence>
<feature type="region of interest" description="Disordered" evidence="1">
    <location>
        <begin position="1"/>
        <end position="177"/>
    </location>
</feature>
<organism evidence="2 3">
    <name type="scientific">Cyphellophora attinorum</name>
    <dbReference type="NCBI Taxonomy" id="1664694"/>
    <lineage>
        <taxon>Eukaryota</taxon>
        <taxon>Fungi</taxon>
        <taxon>Dikarya</taxon>
        <taxon>Ascomycota</taxon>
        <taxon>Pezizomycotina</taxon>
        <taxon>Eurotiomycetes</taxon>
        <taxon>Chaetothyriomycetidae</taxon>
        <taxon>Chaetothyriales</taxon>
        <taxon>Cyphellophoraceae</taxon>
        <taxon>Cyphellophora</taxon>
    </lineage>
</organism>
<reference evidence="2 3" key="1">
    <citation type="submission" date="2015-06" db="EMBL/GenBank/DDBJ databases">
        <title>Draft genome of the ant-associated black yeast Phialophora attae CBS 131958.</title>
        <authorList>
            <person name="Moreno L.F."/>
            <person name="Stielow B.J."/>
            <person name="de Hoog S."/>
            <person name="Vicente V.A."/>
            <person name="Weiss V.A."/>
            <person name="de Vries M."/>
            <person name="Cruz L.M."/>
            <person name="Souza E.M."/>
        </authorList>
    </citation>
    <scope>NUCLEOTIDE SEQUENCE [LARGE SCALE GENOMIC DNA]</scope>
    <source>
        <strain evidence="2 3">CBS 131958</strain>
    </source>
</reference>
<dbReference type="GeneID" id="28738408"/>
<evidence type="ECO:0000313" key="3">
    <source>
        <dbReference type="Proteomes" id="UP000038010"/>
    </source>
</evidence>
<evidence type="ECO:0000256" key="1">
    <source>
        <dbReference type="SAM" id="MobiDB-lite"/>
    </source>
</evidence>
<accession>A0A0N1HBA5</accession>
<gene>
    <name evidence="2" type="ORF">AB675_625</name>
</gene>
<feature type="compositionally biased region" description="Acidic residues" evidence="1">
    <location>
        <begin position="602"/>
        <end position="625"/>
    </location>
</feature>